<proteinExistence type="inferred from homology"/>
<evidence type="ECO:0000313" key="6">
    <source>
        <dbReference type="EMBL" id="OAY27984.1"/>
    </source>
</evidence>
<feature type="coiled-coil region" evidence="3">
    <location>
        <begin position="1081"/>
        <end position="1122"/>
    </location>
</feature>
<evidence type="ECO:0000259" key="5">
    <source>
        <dbReference type="PROSITE" id="PS51774"/>
    </source>
</evidence>
<dbReference type="PANTHER" id="PTHR32258">
    <property type="entry name" value="PROTEIN NETWORKED 4A"/>
    <property type="match status" value="1"/>
</dbReference>
<dbReference type="Gramene" id="Manes.15G031600.1.v8.1">
    <property type="protein sequence ID" value="Manes.15G031600.1.v8.1.CDS"/>
    <property type="gene ID" value="Manes.15G031600.v8.1"/>
</dbReference>
<dbReference type="OrthoDB" id="10255522at2759"/>
<sequence>MATLSHSESRRLYSWWWDSHNSPKNSKWLQENLTDMDAKVKAMIKLIEEDADSFARRAEMYYKKRPELMKLVEEFYRAYRALAERYDHATVELRQAHRTMAEAFPNQVPFVLADDSPSSSSGPEGEPHTPEMPHPIRALLDPDDLHKDALGLSSANLHTMKSNGGYSEGSDSGISRKGLKQLNDMFGSGVMISKVSEGKMKKSPNIHEMVEDETEVQNLKKTLAEIQAEKEAVLLQYQQSLQKLSGLEKELKEAGGLEERASRAEIEVKILKETLVKLESERDVGLLQYNKCLERISSMENMISLTQEDAKGLTERAIKAEIEAQNLKQELSALETDKEVGLLQYNQCLDLISTLENKISLAEAKAKILNEQTERAESEVKALKEALARLNKEKEAMEIRYEQCLERMAKMESELSHAQDDVKRLNSEVLTGAAKLKDADEQFLLLERSNQSLHLEADSLAEKIATKDQELLEKENELEKLQTSLQYEHSRFVQIETALQTLQKLHSQSQEEQGALAQELQRKLQLLKDLEICNNDLQEDLQWFKEENQSLGALNSSSRTSIMNLQNEILSLKEVKEKLEMDLTQQVAQSNFLQEEIQHLKEEIEGLNQRYQDLIGQLCSLGLDPQCLNSAIKDIKDLQDENLKLKEVCKKDRDEKEDLYGKLRDMNELLQRNVALERSLSELNGKLQGSIERVKEFQESCQFLQGEKSSLVAEKAILLSQLQTMTENMQKLLDKDAMLENSLSHANVELEGLREKSKGLGEFCQMLKDEKSNLQNERSILLSQLENVEQRLGNLERRFTRLEDKYTDLEKEKELALCEVRELQSYLGVEKQERASYIQSSESRLTDLESQVLLLIEESKSSKKEFEEELDKAANAQVEIFILQKFIQDLEEKNLSVLVECKKHIEASKLSNKLISELESENLEQQVEVEFLLDEIEKLRMGIHQVFRALQFDPFNEHEDGIEEEQIPLLQILDNIKDLKGTLQRNEDEKQQLAVENLVLLTLLGELRSEGTELESEKKLLKREIDMMLEHCNLLQKDKHELLEMNKQQRLEISKGEKQQEVLKAELETQHWNLESFQGSYRALQEENFKALEENRSLLEKISYLKEEVHTLEEENSESLREVLALNSISSVFKSFGSEKVEELGALTEDIKCLHVLNNDLKKKVEMLGQKLEAKETESLHLNETIEKLHQELQEGKDLTHQLNYQILIGQDFLQQKAAELLEVERKLKAAHNLNVELCITVEELKRECEESKMARENIEKQIIEFSNCSIIQNVEIECLKEANENLESEASMLCKEVAERRTREENLSLELQDRSNEFELFEAEASSFYFDLQISSIREVFLENKVHELTEVCENLEGENATKDIKIEEMKERFGFLETEIGEMKAQLSAYAPVIASLRDNIESLERNALLCTRFMAACNQRQMNVDSIQLQEISKQELICDERVPDGISDLLYIQNRIKAVEKAVVKEMDRLVIQGRETTDVKLESSMKGAQQLEFRVQKEEMELENEPSKAEISEVKIGISMKDIPLDQVSDCSLYRRSKMESSEPDNQMLKLWESAEQDRKPDPVARVAQKQAAAQLETVYAHRQFQDANEKNKNPTLELQVEREVGIDKLEVSTRINKEPNQEGKRRKIVERLASDAQKLTSLQTTVSELKKKLEMKRRKKANDAELERVKRQLQEVEEAVSQLVDANDQLTKDIEECPSSSEGSTSIASEENGNAHRKRLTEKARKASEQIGRLQFEIQGIQYSLLKLEDAKKNRSKLRFPGSKTGILLRDFFYSGSKKSIRKRKKARFCGCARPSSYED</sequence>
<dbReference type="EMBL" id="CM004401">
    <property type="protein sequence ID" value="OAY27983.1"/>
    <property type="molecule type" value="Genomic_DNA"/>
</dbReference>
<dbReference type="Proteomes" id="UP000091857">
    <property type="component" value="Chromosome 15"/>
</dbReference>
<dbReference type="Gramene" id="Manes.15G031600.2.v8.1">
    <property type="protein sequence ID" value="Manes.15G031600.2.v8.1.CDS"/>
    <property type="gene ID" value="Manes.15G031600.v8.1"/>
</dbReference>
<evidence type="ECO:0000256" key="4">
    <source>
        <dbReference type="SAM" id="MobiDB-lite"/>
    </source>
</evidence>
<dbReference type="GO" id="GO:0051015">
    <property type="term" value="F:actin filament binding"/>
    <property type="evidence" value="ECO:0000318"/>
    <property type="project" value="GO_Central"/>
</dbReference>
<feature type="domain" description="NAB" evidence="5">
    <location>
        <begin position="13"/>
        <end position="93"/>
    </location>
</feature>
<accession>A0A251JIL4</accession>
<keyword evidence="1 3" id="KW-0175">Coiled coil</keyword>
<dbReference type="PANTHER" id="PTHR32258:SF6">
    <property type="entry name" value="PROTEIN NETWORKED 1A"/>
    <property type="match status" value="1"/>
</dbReference>
<dbReference type="InterPro" id="IPR051861">
    <property type="entry name" value="NET_actin-binding_domain"/>
</dbReference>
<keyword evidence="7" id="KW-1185">Reference proteome</keyword>
<organism evidence="6 7">
    <name type="scientific">Manihot esculenta</name>
    <name type="common">Cassava</name>
    <name type="synonym">Jatropha manihot</name>
    <dbReference type="NCBI Taxonomy" id="3983"/>
    <lineage>
        <taxon>Eukaryota</taxon>
        <taxon>Viridiplantae</taxon>
        <taxon>Streptophyta</taxon>
        <taxon>Embryophyta</taxon>
        <taxon>Tracheophyta</taxon>
        <taxon>Spermatophyta</taxon>
        <taxon>Magnoliopsida</taxon>
        <taxon>eudicotyledons</taxon>
        <taxon>Gunneridae</taxon>
        <taxon>Pentapetalae</taxon>
        <taxon>rosids</taxon>
        <taxon>fabids</taxon>
        <taxon>Malpighiales</taxon>
        <taxon>Euphorbiaceae</taxon>
        <taxon>Crotonoideae</taxon>
        <taxon>Manihoteae</taxon>
        <taxon>Manihot</taxon>
    </lineage>
</organism>
<feature type="coiled-coil region" evidence="3">
    <location>
        <begin position="310"/>
        <end position="428"/>
    </location>
</feature>
<dbReference type="InterPro" id="IPR011684">
    <property type="entry name" value="NAB"/>
</dbReference>
<dbReference type="STRING" id="3983.A0A251JIL4"/>
<feature type="coiled-coil region" evidence="3">
    <location>
        <begin position="209"/>
        <end position="281"/>
    </location>
</feature>
<reference evidence="6 7" key="1">
    <citation type="submission" date="2016-02" db="EMBL/GenBank/DDBJ databases">
        <title>WGS assembly of Manihot esculenta.</title>
        <authorList>
            <person name="Bredeson J.V."/>
            <person name="Prochnik S.E."/>
            <person name="Lyons J.B."/>
            <person name="Schmutz J."/>
            <person name="Grimwood J."/>
            <person name="Vrebalov J."/>
            <person name="Bart R.S."/>
            <person name="Amuge T."/>
            <person name="Ferguson M.E."/>
            <person name="Green R."/>
            <person name="Putnam N."/>
            <person name="Stites J."/>
            <person name="Rounsley S."/>
            <person name="Rokhsar D.S."/>
        </authorList>
    </citation>
    <scope>NUCLEOTIDE SEQUENCE [LARGE SCALE GENOMIC DNA]</scope>
    <source>
        <strain evidence="7">cv. AM560-2</strain>
        <tissue evidence="6">Leaf</tissue>
    </source>
</reference>
<dbReference type="Pfam" id="PF07765">
    <property type="entry name" value="KIP1"/>
    <property type="match status" value="1"/>
</dbReference>
<feature type="coiled-coil region" evidence="3">
    <location>
        <begin position="1158"/>
        <end position="1297"/>
    </location>
</feature>
<dbReference type="EMBL" id="CM004401">
    <property type="protein sequence ID" value="OAY27984.1"/>
    <property type="molecule type" value="Genomic_DNA"/>
</dbReference>
<dbReference type="PROSITE" id="PS51774">
    <property type="entry name" value="NAB"/>
    <property type="match status" value="1"/>
</dbReference>
<feature type="coiled-coil region" evidence="3">
    <location>
        <begin position="520"/>
        <end position="686"/>
    </location>
</feature>
<comment type="similarity">
    <text evidence="2">Belongs to the NET family.</text>
</comment>
<feature type="coiled-coil region" evidence="3">
    <location>
        <begin position="1340"/>
        <end position="1388"/>
    </location>
</feature>
<dbReference type="OMA" id="HLQYKQC"/>
<evidence type="ECO:0000256" key="2">
    <source>
        <dbReference type="ARBA" id="ARBA00038006"/>
    </source>
</evidence>
<protein>
    <recommendedName>
        <fullName evidence="5">NAB domain-containing protein</fullName>
    </recommendedName>
</protein>
<gene>
    <name evidence="6" type="ORF">MANES_15G031600</name>
</gene>
<evidence type="ECO:0000256" key="3">
    <source>
        <dbReference type="SAM" id="Coils"/>
    </source>
</evidence>
<dbReference type="GO" id="GO:0005886">
    <property type="term" value="C:plasma membrane"/>
    <property type="evidence" value="ECO:0000318"/>
    <property type="project" value="GO_Central"/>
</dbReference>
<feature type="coiled-coil region" evidence="3">
    <location>
        <begin position="969"/>
        <end position="1024"/>
    </location>
</feature>
<feature type="region of interest" description="Disordered" evidence="4">
    <location>
        <begin position="111"/>
        <end position="139"/>
    </location>
</feature>
<feature type="compositionally biased region" description="Low complexity" evidence="4">
    <location>
        <begin position="1705"/>
        <end position="1717"/>
    </location>
</feature>
<feature type="coiled-coil region" evidence="3">
    <location>
        <begin position="457"/>
        <end position="484"/>
    </location>
</feature>
<feature type="region of interest" description="Disordered" evidence="4">
    <location>
        <begin position="1697"/>
        <end position="1729"/>
    </location>
</feature>
<evidence type="ECO:0000256" key="1">
    <source>
        <dbReference type="ARBA" id="ARBA00023054"/>
    </source>
</evidence>
<feature type="coiled-coil region" evidence="3">
    <location>
        <begin position="764"/>
        <end position="876"/>
    </location>
</feature>
<evidence type="ECO:0000313" key="7">
    <source>
        <dbReference type="Proteomes" id="UP000091857"/>
    </source>
</evidence>
<name>A0A251JIL4_MANES</name>